<evidence type="ECO:0000259" key="6">
    <source>
        <dbReference type="Pfam" id="PF08281"/>
    </source>
</evidence>
<accession>A0A563DR66</accession>
<dbReference type="AlphaFoldDB" id="A0A563DR66"/>
<dbReference type="Gene3D" id="1.10.10.10">
    <property type="entry name" value="Winged helix-like DNA-binding domain superfamily/Winged helix DNA-binding domain"/>
    <property type="match status" value="1"/>
</dbReference>
<evidence type="ECO:0000256" key="1">
    <source>
        <dbReference type="ARBA" id="ARBA00010641"/>
    </source>
</evidence>
<dbReference type="Pfam" id="PF08281">
    <property type="entry name" value="Sigma70_r4_2"/>
    <property type="match status" value="1"/>
</dbReference>
<dbReference type="InterPro" id="IPR007627">
    <property type="entry name" value="RNA_pol_sigma70_r2"/>
</dbReference>
<dbReference type="InterPro" id="IPR013249">
    <property type="entry name" value="RNA_pol_sigma70_r4_t2"/>
</dbReference>
<dbReference type="SUPFAM" id="SSF88946">
    <property type="entry name" value="Sigma2 domain of RNA polymerase sigma factors"/>
    <property type="match status" value="1"/>
</dbReference>
<keyword evidence="3" id="KW-0731">Sigma factor</keyword>
<dbReference type="InterPro" id="IPR014284">
    <property type="entry name" value="RNA_pol_sigma-70_dom"/>
</dbReference>
<reference evidence="7 8" key="1">
    <citation type="submission" date="2019-05" db="EMBL/GenBank/DDBJ databases">
        <authorList>
            <person name="Lee S.D."/>
        </authorList>
    </citation>
    <scope>NUCLEOTIDE SEQUENCE [LARGE SCALE GENOMIC DNA]</scope>
    <source>
        <strain evidence="7 8">C5-26</strain>
    </source>
</reference>
<dbReference type="SUPFAM" id="SSF88659">
    <property type="entry name" value="Sigma3 and sigma4 domains of RNA polymerase sigma factors"/>
    <property type="match status" value="1"/>
</dbReference>
<evidence type="ECO:0000259" key="5">
    <source>
        <dbReference type="Pfam" id="PF04542"/>
    </source>
</evidence>
<dbReference type="InterPro" id="IPR036388">
    <property type="entry name" value="WH-like_DNA-bd_sf"/>
</dbReference>
<reference evidence="7 8" key="2">
    <citation type="submission" date="2019-08" db="EMBL/GenBank/DDBJ databases">
        <title>Jejuicoccus antrihumi gen. nov., sp. nov., a new member of the family Dermacoccaceae isolated from a cave.</title>
        <authorList>
            <person name="Schumann P."/>
            <person name="Kim I.S."/>
        </authorList>
    </citation>
    <scope>NUCLEOTIDE SEQUENCE [LARGE SCALE GENOMIC DNA]</scope>
    <source>
        <strain evidence="7 8">C5-26</strain>
    </source>
</reference>
<keyword evidence="2" id="KW-0805">Transcription regulation</keyword>
<dbReference type="InterPro" id="IPR039425">
    <property type="entry name" value="RNA_pol_sigma-70-like"/>
</dbReference>
<organism evidence="7 8">
    <name type="scientific">Leekyejoonella antrihumi</name>
    <dbReference type="NCBI Taxonomy" id="1660198"/>
    <lineage>
        <taxon>Bacteria</taxon>
        <taxon>Bacillati</taxon>
        <taxon>Actinomycetota</taxon>
        <taxon>Actinomycetes</taxon>
        <taxon>Micrococcales</taxon>
        <taxon>Dermacoccaceae</taxon>
        <taxon>Leekyejoonella</taxon>
    </lineage>
</organism>
<dbReference type="NCBIfam" id="TIGR02937">
    <property type="entry name" value="sigma70-ECF"/>
    <property type="match status" value="1"/>
</dbReference>
<evidence type="ECO:0000256" key="4">
    <source>
        <dbReference type="ARBA" id="ARBA00023163"/>
    </source>
</evidence>
<dbReference type="GO" id="GO:0006352">
    <property type="term" value="P:DNA-templated transcription initiation"/>
    <property type="evidence" value="ECO:0007669"/>
    <property type="project" value="InterPro"/>
</dbReference>
<gene>
    <name evidence="7" type="ORF">FGL98_23425</name>
</gene>
<dbReference type="InterPro" id="IPR013324">
    <property type="entry name" value="RNA_pol_sigma_r3/r4-like"/>
</dbReference>
<protein>
    <submittedName>
        <fullName evidence="7">Sigma-70 family RNA polymerase sigma factor</fullName>
    </submittedName>
</protein>
<comment type="similarity">
    <text evidence="1">Belongs to the sigma-70 factor family. ECF subfamily.</text>
</comment>
<evidence type="ECO:0000313" key="7">
    <source>
        <dbReference type="EMBL" id="TWP32747.1"/>
    </source>
</evidence>
<dbReference type="OrthoDB" id="3747638at2"/>
<feature type="domain" description="RNA polymerase sigma-70 region 2" evidence="5">
    <location>
        <begin position="17"/>
        <end position="83"/>
    </location>
</feature>
<evidence type="ECO:0000256" key="3">
    <source>
        <dbReference type="ARBA" id="ARBA00023082"/>
    </source>
</evidence>
<dbReference type="EMBL" id="VCQV01000059">
    <property type="protein sequence ID" value="TWP32747.1"/>
    <property type="molecule type" value="Genomic_DNA"/>
</dbReference>
<dbReference type="CDD" id="cd06171">
    <property type="entry name" value="Sigma70_r4"/>
    <property type="match status" value="1"/>
</dbReference>
<dbReference type="PANTHER" id="PTHR43133:SF25">
    <property type="entry name" value="RNA POLYMERASE SIGMA FACTOR RFAY-RELATED"/>
    <property type="match status" value="1"/>
</dbReference>
<comment type="caution">
    <text evidence="7">The sequence shown here is derived from an EMBL/GenBank/DDBJ whole genome shotgun (WGS) entry which is preliminary data.</text>
</comment>
<evidence type="ECO:0000313" key="8">
    <source>
        <dbReference type="Proteomes" id="UP000320244"/>
    </source>
</evidence>
<sequence length="175" mass="19857">MVHRVTAAEDRLQRLATDLAPQLLNYLVRRVDPVEDAADLLSETLLVMCRRTRALPSDDHEARLWAFGVARRVLATHRRGAARRAALVDRLRDDLQNAVDEPATGQEAMLLEAVGALDPLDQEIIRLIHWDGFSQVEVARILHRRPGTIRSRYARARETLKAQLHDRPKKTPAGR</sequence>
<dbReference type="GO" id="GO:0016987">
    <property type="term" value="F:sigma factor activity"/>
    <property type="evidence" value="ECO:0007669"/>
    <property type="project" value="UniProtKB-KW"/>
</dbReference>
<dbReference type="Gene3D" id="1.10.1740.10">
    <property type="match status" value="1"/>
</dbReference>
<evidence type="ECO:0000256" key="2">
    <source>
        <dbReference type="ARBA" id="ARBA00023015"/>
    </source>
</evidence>
<dbReference type="InterPro" id="IPR013325">
    <property type="entry name" value="RNA_pol_sigma_r2"/>
</dbReference>
<feature type="domain" description="RNA polymerase sigma factor 70 region 4 type 2" evidence="6">
    <location>
        <begin position="109"/>
        <end position="160"/>
    </location>
</feature>
<dbReference type="Pfam" id="PF04542">
    <property type="entry name" value="Sigma70_r2"/>
    <property type="match status" value="1"/>
</dbReference>
<proteinExistence type="inferred from homology"/>
<keyword evidence="4" id="KW-0804">Transcription</keyword>
<dbReference type="GO" id="GO:0003677">
    <property type="term" value="F:DNA binding"/>
    <property type="evidence" value="ECO:0007669"/>
    <property type="project" value="InterPro"/>
</dbReference>
<dbReference type="PANTHER" id="PTHR43133">
    <property type="entry name" value="RNA POLYMERASE ECF-TYPE SIGMA FACTO"/>
    <property type="match status" value="1"/>
</dbReference>
<dbReference type="Proteomes" id="UP000320244">
    <property type="component" value="Unassembled WGS sequence"/>
</dbReference>
<keyword evidence="8" id="KW-1185">Reference proteome</keyword>
<name>A0A563DR66_9MICO</name>